<comment type="caution">
    <text evidence="1">The sequence shown here is derived from an EMBL/GenBank/DDBJ whole genome shotgun (WGS) entry which is preliminary data.</text>
</comment>
<feature type="non-terminal residue" evidence="1">
    <location>
        <position position="1"/>
    </location>
</feature>
<dbReference type="GO" id="GO:0016301">
    <property type="term" value="F:kinase activity"/>
    <property type="evidence" value="ECO:0007669"/>
    <property type="project" value="UniProtKB-KW"/>
</dbReference>
<gene>
    <name evidence="1" type="primary">MAP3K1_4</name>
    <name evidence="1" type="ORF">P7K49_004762</name>
</gene>
<proteinExistence type="predicted"/>
<dbReference type="Gene3D" id="1.10.510.10">
    <property type="entry name" value="Transferase(Phosphotransferase) domain 1"/>
    <property type="match status" value="1"/>
</dbReference>
<reference evidence="1 2" key="1">
    <citation type="submission" date="2023-05" db="EMBL/GenBank/DDBJ databases">
        <title>B98-5 Cell Line De Novo Hybrid Assembly: An Optical Mapping Approach.</title>
        <authorList>
            <person name="Kananen K."/>
            <person name="Auerbach J.A."/>
            <person name="Kautto E."/>
            <person name="Blachly J.S."/>
        </authorList>
    </citation>
    <scope>NUCLEOTIDE SEQUENCE [LARGE SCALE GENOMIC DNA]</scope>
    <source>
        <strain evidence="1">B95-8</strain>
        <tissue evidence="1">Cell line</tissue>
    </source>
</reference>
<protein>
    <submittedName>
        <fullName evidence="1">Mitogen-activated protein kinase kinase kinase 1</fullName>
    </submittedName>
</protein>
<keyword evidence="1" id="KW-0418">Kinase</keyword>
<evidence type="ECO:0000313" key="1">
    <source>
        <dbReference type="EMBL" id="KAK2117875.1"/>
    </source>
</evidence>
<keyword evidence="1" id="KW-0808">Transferase</keyword>
<dbReference type="SUPFAM" id="SSF56112">
    <property type="entry name" value="Protein kinase-like (PK-like)"/>
    <property type="match status" value="1"/>
</dbReference>
<dbReference type="InterPro" id="IPR011009">
    <property type="entry name" value="Kinase-like_dom_sf"/>
</dbReference>
<dbReference type="Proteomes" id="UP001266305">
    <property type="component" value="Unassembled WGS sequence"/>
</dbReference>
<accession>A0ABQ9W8E7</accession>
<sequence length="77" mass="8512">YEYKDDEVYAHVVSVSEVPVVQSFNTLALSPQIASATTAPSIPSHLSPGLRDVALRCLELQPQDRPPSRELLKHPVF</sequence>
<organism evidence="1 2">
    <name type="scientific">Saguinus oedipus</name>
    <name type="common">Cotton-top tamarin</name>
    <name type="synonym">Oedipomidas oedipus</name>
    <dbReference type="NCBI Taxonomy" id="9490"/>
    <lineage>
        <taxon>Eukaryota</taxon>
        <taxon>Metazoa</taxon>
        <taxon>Chordata</taxon>
        <taxon>Craniata</taxon>
        <taxon>Vertebrata</taxon>
        <taxon>Euteleostomi</taxon>
        <taxon>Mammalia</taxon>
        <taxon>Eutheria</taxon>
        <taxon>Euarchontoglires</taxon>
        <taxon>Primates</taxon>
        <taxon>Haplorrhini</taxon>
        <taxon>Platyrrhini</taxon>
        <taxon>Cebidae</taxon>
        <taxon>Callitrichinae</taxon>
        <taxon>Saguinus</taxon>
    </lineage>
</organism>
<evidence type="ECO:0000313" key="2">
    <source>
        <dbReference type="Proteomes" id="UP001266305"/>
    </source>
</evidence>
<feature type="non-terminal residue" evidence="1">
    <location>
        <position position="77"/>
    </location>
</feature>
<keyword evidence="2" id="KW-1185">Reference proteome</keyword>
<name>A0ABQ9W8E7_SAGOE</name>
<dbReference type="EMBL" id="JASSZA010000002">
    <property type="protein sequence ID" value="KAK2117875.1"/>
    <property type="molecule type" value="Genomic_DNA"/>
</dbReference>